<accession>A0AAV5ACE5</accession>
<keyword evidence="2" id="KW-1185">Reference proteome</keyword>
<dbReference type="EMBL" id="BPWL01000006">
    <property type="protein sequence ID" value="GJJ11347.1"/>
    <property type="molecule type" value="Genomic_DNA"/>
</dbReference>
<sequence>MDSLMQMLHAATSANQYPKLYVIADRVFYHLDSFTEPSRSQTSITSHLGYSKLTFKIYSSKDAHVTKWYLLVSDAITALQCIREGWGPTLKDITISLASIGVNFHIFKTPPTPRPHIPIVLHPPILGYRNQNYTPTTGDYLKYVEIWNAVLKQPRCRTTLARGGILWCLAMEVLDPSSVVDLDFSQNEHIVHYPTPSNKCWETMLTKADEDILCRVYYIYTGNGEQTTQVSWWPKQNVWARKGLSTGYWTAQCKEWYQFGLKTILEGKAHL</sequence>
<protein>
    <submittedName>
        <fullName evidence="1">Uncharacterized protein</fullName>
    </submittedName>
</protein>
<reference evidence="1" key="1">
    <citation type="submission" date="2021-10" db="EMBL/GenBank/DDBJ databases">
        <title>De novo Genome Assembly of Clathrus columnatus (Basidiomycota, Fungi) Using Illumina and Nanopore Sequence Data.</title>
        <authorList>
            <person name="Ogiso-Tanaka E."/>
            <person name="Itagaki H."/>
            <person name="Hosoya T."/>
            <person name="Hosaka K."/>
        </authorList>
    </citation>
    <scope>NUCLEOTIDE SEQUENCE</scope>
    <source>
        <strain evidence="1">MO-923</strain>
    </source>
</reference>
<gene>
    <name evidence="1" type="ORF">Clacol_005579</name>
</gene>
<name>A0AAV5ACE5_9AGAM</name>
<dbReference type="Proteomes" id="UP001050691">
    <property type="component" value="Unassembled WGS sequence"/>
</dbReference>
<organism evidence="1 2">
    <name type="scientific">Clathrus columnatus</name>
    <dbReference type="NCBI Taxonomy" id="1419009"/>
    <lineage>
        <taxon>Eukaryota</taxon>
        <taxon>Fungi</taxon>
        <taxon>Dikarya</taxon>
        <taxon>Basidiomycota</taxon>
        <taxon>Agaricomycotina</taxon>
        <taxon>Agaricomycetes</taxon>
        <taxon>Phallomycetidae</taxon>
        <taxon>Phallales</taxon>
        <taxon>Clathraceae</taxon>
        <taxon>Clathrus</taxon>
    </lineage>
</organism>
<comment type="caution">
    <text evidence="1">The sequence shown here is derived from an EMBL/GenBank/DDBJ whole genome shotgun (WGS) entry which is preliminary data.</text>
</comment>
<dbReference type="AlphaFoldDB" id="A0AAV5ACE5"/>
<evidence type="ECO:0000313" key="2">
    <source>
        <dbReference type="Proteomes" id="UP001050691"/>
    </source>
</evidence>
<evidence type="ECO:0000313" key="1">
    <source>
        <dbReference type="EMBL" id="GJJ11347.1"/>
    </source>
</evidence>
<proteinExistence type="predicted"/>